<gene>
    <name evidence="3" type="ORF">ZT1E4_G10523</name>
</gene>
<dbReference type="PANTHER" id="PTHR46063">
    <property type="entry name" value="KELCH DOMAIN-CONTAINING PROTEIN"/>
    <property type="match status" value="1"/>
</dbReference>
<feature type="region of interest" description="Disordered" evidence="1">
    <location>
        <begin position="506"/>
        <end position="580"/>
    </location>
</feature>
<feature type="compositionally biased region" description="Basic and acidic residues" evidence="1">
    <location>
        <begin position="847"/>
        <end position="857"/>
    </location>
</feature>
<proteinExistence type="predicted"/>
<dbReference type="Pfam" id="PF24681">
    <property type="entry name" value="Kelch_KLHDC2_KLHL20_DRC7"/>
    <property type="match status" value="1"/>
</dbReference>
<feature type="compositionally biased region" description="Basic residues" evidence="1">
    <location>
        <begin position="1"/>
        <end position="21"/>
    </location>
</feature>
<evidence type="ECO:0000313" key="3">
    <source>
        <dbReference type="EMBL" id="SMR60558.1"/>
    </source>
</evidence>
<sequence>MAKDKKKKDPAKKAAKAAKQAKKSDKSDKKLSLKKKDDDSDAEDADLDAMLLAYQKQQEAFTKVTEVSTEPPSPRSSATLVASPANSNELFLFGGEYFNGALATFFNDLFVYKTNTDTWRKVTSPNTPLPRSGHAMCMGGNSGGIYMFGGEFSSPKQGTFYHYNDFWKLDPSSREWTKLEGKGGPPARSGHRMTYFKNYIILFGGFQDTSQQTKYLQDVWLYDTQRYVWHAVILPAQAQKPDARSSFSLLPHETGAVIYGGYSRVKATTAIKSTKAGKSGSRVTMKPMVHQDTWYLKITPPAAEAPVNTPPTVRWERRKKPVNSPNPPRAGATMAHHKGRGIAFGGVHDVEESEEGIDSEFFNLLYAYNVDRNRFFQLGLRRPRTSGKKAVPAADRRRGRGKADEEELLRNLALIENKGSLDDTEMTDVPVAAADDDDEETKIEKPVMWEMPHPRFNTTLAVQEDTLYLFGGTFEKGDREYTFDEMFSIDLGKLDGVKEVFKRELEDWQGSEDEDSDEDDEEGSDDSDSDEEMGTEPSTPATSIADEHAAAVHAAAAAEAEEMEQDATASPDDKLPMPRPFETLRDFFTRTNTDWQEVILEARKYERNPDDRSVKEIRKKAFDRAEQKWWDVREEVQALEDEQEAAGISEVDGRRKWWHRSCGPSLKMSELSQLFREASCAMSLQLSMSKLLLIYLNLRRSVCNRQNKLQMGNPTSKSARLTTTLDELALLEIQTPNTPATSRATMNEDFLAQLDRMRHLSLLENRNRALPLTAQQIQQLSPFMTSVPVHRPLLDALGEEKPPRLRRPQNNLYDESYLTRFPQLMTPPPPRQWERRGAISGPSWTKKPSDKELKEAGEEINQNFGLQRLPKTKKERSTKWRG</sequence>
<dbReference type="InterPro" id="IPR015915">
    <property type="entry name" value="Kelch-typ_b-propeller"/>
</dbReference>
<evidence type="ECO:0000256" key="1">
    <source>
        <dbReference type="SAM" id="MobiDB-lite"/>
    </source>
</evidence>
<evidence type="ECO:0000313" key="4">
    <source>
        <dbReference type="Proteomes" id="UP000245764"/>
    </source>
</evidence>
<feature type="domain" description="DUF4110" evidence="2">
    <location>
        <begin position="571"/>
        <end position="654"/>
    </location>
</feature>
<dbReference type="SUPFAM" id="SSF117281">
    <property type="entry name" value="Kelch motif"/>
    <property type="match status" value="1"/>
</dbReference>
<name>A0A2H1H454_ZYMTR</name>
<dbReference type="Proteomes" id="UP000245764">
    <property type="component" value="Chromosome 11"/>
</dbReference>
<dbReference type="InterPro" id="IPR052588">
    <property type="entry name" value="Kelch_domain_protein"/>
</dbReference>
<dbReference type="Gene3D" id="2.120.10.80">
    <property type="entry name" value="Kelch-type beta propeller"/>
    <property type="match status" value="2"/>
</dbReference>
<dbReference type="AlphaFoldDB" id="A0A2H1H454"/>
<dbReference type="InterPro" id="IPR025183">
    <property type="entry name" value="DUF4110"/>
</dbReference>
<feature type="compositionally biased region" description="Basic and acidic residues" evidence="1">
    <location>
        <begin position="571"/>
        <end position="580"/>
    </location>
</feature>
<reference evidence="4" key="1">
    <citation type="submission" date="2017-05" db="EMBL/GenBank/DDBJ databases">
        <authorList>
            <person name="Song R."/>
            <person name="Chenine A.L."/>
            <person name="Ruprecht R.M."/>
        </authorList>
    </citation>
    <scope>NUCLEOTIDE SEQUENCE [LARGE SCALE GENOMIC DNA]</scope>
</reference>
<evidence type="ECO:0000259" key="2">
    <source>
        <dbReference type="Pfam" id="PF13422"/>
    </source>
</evidence>
<accession>A0A2H1H454</accession>
<feature type="region of interest" description="Disordered" evidence="1">
    <location>
        <begin position="821"/>
        <end position="882"/>
    </location>
</feature>
<dbReference type="Pfam" id="PF13422">
    <property type="entry name" value="DUF4110"/>
    <property type="match status" value="1"/>
</dbReference>
<feature type="region of interest" description="Disordered" evidence="1">
    <location>
        <begin position="1"/>
        <end position="43"/>
    </location>
</feature>
<dbReference type="EMBL" id="LT854263">
    <property type="protein sequence ID" value="SMR60558.1"/>
    <property type="molecule type" value="Genomic_DNA"/>
</dbReference>
<feature type="compositionally biased region" description="Acidic residues" evidence="1">
    <location>
        <begin position="507"/>
        <end position="534"/>
    </location>
</feature>
<feature type="compositionally biased region" description="Basic and acidic residues" evidence="1">
    <location>
        <begin position="22"/>
        <end position="38"/>
    </location>
</feature>
<dbReference type="PANTHER" id="PTHR46063:SF1">
    <property type="entry name" value="KELCH DOMAIN-CONTAINING PROTEIN 4"/>
    <property type="match status" value="1"/>
</dbReference>
<organism evidence="3 4">
    <name type="scientific">Zymoseptoria tritici ST99CH_1E4</name>
    <dbReference type="NCBI Taxonomy" id="1276532"/>
    <lineage>
        <taxon>Eukaryota</taxon>
        <taxon>Fungi</taxon>
        <taxon>Dikarya</taxon>
        <taxon>Ascomycota</taxon>
        <taxon>Pezizomycotina</taxon>
        <taxon>Dothideomycetes</taxon>
        <taxon>Dothideomycetidae</taxon>
        <taxon>Mycosphaerellales</taxon>
        <taxon>Mycosphaerellaceae</taxon>
        <taxon>Zymoseptoria</taxon>
    </lineage>
</organism>
<protein>
    <recommendedName>
        <fullName evidence="2">DUF4110 domain-containing protein</fullName>
    </recommendedName>
</protein>